<proteinExistence type="inferred from homology"/>
<dbReference type="Pfam" id="PF08416">
    <property type="entry name" value="PTB"/>
    <property type="match status" value="1"/>
</dbReference>
<organism evidence="9 10">
    <name type="scientific">Trichonephila clavata</name>
    <name type="common">Joro spider</name>
    <name type="synonym">Nephila clavata</name>
    <dbReference type="NCBI Taxonomy" id="2740835"/>
    <lineage>
        <taxon>Eukaryota</taxon>
        <taxon>Metazoa</taxon>
        <taxon>Ecdysozoa</taxon>
        <taxon>Arthropoda</taxon>
        <taxon>Chelicerata</taxon>
        <taxon>Arachnida</taxon>
        <taxon>Araneae</taxon>
        <taxon>Araneomorphae</taxon>
        <taxon>Entelegynae</taxon>
        <taxon>Araneoidea</taxon>
        <taxon>Nephilidae</taxon>
        <taxon>Trichonephila</taxon>
    </lineage>
</organism>
<dbReference type="SUPFAM" id="SSF50044">
    <property type="entry name" value="SH3-domain"/>
    <property type="match status" value="1"/>
</dbReference>
<evidence type="ECO:0000256" key="1">
    <source>
        <dbReference type="ARBA" id="ARBA00004496"/>
    </source>
</evidence>
<keyword evidence="3 6" id="KW-0728">SH3 domain</keyword>
<feature type="region of interest" description="Disordered" evidence="7">
    <location>
        <begin position="489"/>
        <end position="561"/>
    </location>
</feature>
<evidence type="ECO:0000256" key="2">
    <source>
        <dbReference type="ARBA" id="ARBA00006197"/>
    </source>
</evidence>
<dbReference type="Gene3D" id="2.30.29.30">
    <property type="entry name" value="Pleckstrin-homology domain (PH domain)/Phosphotyrosine-binding domain (PTB)"/>
    <property type="match status" value="1"/>
</dbReference>
<comment type="similarity">
    <text evidence="2">Belongs to the EPS8 family.</text>
</comment>
<comment type="caution">
    <text evidence="9">The sequence shown here is derived from an EMBL/GenBank/DDBJ whole genome shotgun (WGS) entry which is preliminary data.</text>
</comment>
<dbReference type="Pfam" id="PF22975">
    <property type="entry name" value="EPS8_2nd"/>
    <property type="match status" value="1"/>
</dbReference>
<feature type="region of interest" description="Disordered" evidence="7">
    <location>
        <begin position="666"/>
        <end position="891"/>
    </location>
</feature>
<feature type="region of interest" description="Disordered" evidence="7">
    <location>
        <begin position="21"/>
        <end position="55"/>
    </location>
</feature>
<evidence type="ECO:0000313" key="10">
    <source>
        <dbReference type="Proteomes" id="UP000887116"/>
    </source>
</evidence>
<sequence length="1023" mass="116784">MPGVVNDHSVLDSFETSLRIQNNSFDDSQSDHSNMKGGSRNRYPNGYGSDQMSDVTDDGPRYLLEHLATFSVGSEFGLVSPKDGLRRLLQMEKTNGIWTQKMQMKLDKNWVLILDYEDGDVVEKFPMNLISDPTAYTSEDPRELYNNILIFIVREDPKNKNPNQSEMHIFQCSRVYAQDVVDEMKMFMSGKVRAKSADGIRHLPPPPHNPPPDPPINGNNSKVRDHVAMFSASASTSSLPQPPPPRGGSVLQQRIERAAGYARESNDETSSTTSDKYEREVTILNHCFDDIERFVVRLQHAAAAFKELERRQKSRKHKKKDMGDGMLSIRAKPPPEREFVDVLQKFKLSFNLLAKLKSHIHDPNAPELVHFLFTPLALIIDAARDSNHSANLAANVVSPLLTRDAIELLANCCTSKETELWHSLGDSWIIPRDQWKGYESSYRPVFSNGWAPENPLEENNTLPHRIQRPESDMREQDYQRVFGHSERDSRFGSEYFGSERGDDDRNESPSVVADRHPHMRPAFDRPYEHMPPEARRDFIDRGNAMSPESDFHDPRDRDMRSEFSSDSIEHSDLPLSPERHFDHQQMQWLEDLKSRRAKIVQVVYPRTANNEKELTVIRGEILEVLDDSRKWWKARNMRGQVAHVPHTIVTPYPALDDDVFNNPVYGSTARSNRENYYSTEHSPMKDQYLDEGTTRSQDTSRSPGSGGPRSAPADWIRRERQGTGGRSIPRIPENSPGKDDLPLPAPPAEYMGPGSPKFHTSPQHSPPGWLPPPPDFDDMPEYSVPVKYQQTSPPKGTEDQRFETNSAPVIPKPHLIPSSSRKKPNDSPVLNHTPLSTFSGRKQEERFESDRPTILPRSQTVSTPTGRNQHDLPETSRGSTPSKEKPKRYSDAQISEAALELFQEELRNSIAQKRGLKVWKKITCPEHNKTDCYYITAKSPQPEVMHWLQLKGFTEEAMEILKPMNAEMLFNLKKPQLEKYLGEEGAKLHNFLLIQKNMSGYKTYTSQELKQILEERKHKADVV</sequence>
<dbReference type="Gene3D" id="2.30.30.40">
    <property type="entry name" value="SH3 Domains"/>
    <property type="match status" value="1"/>
</dbReference>
<dbReference type="PANTHER" id="PTHR12287:SF23">
    <property type="entry name" value="AROUSER, ISOFORM A-RELATED"/>
    <property type="match status" value="1"/>
</dbReference>
<gene>
    <name evidence="9" type="primary">Eps8</name>
    <name evidence="9" type="ORF">TNCT_540501</name>
</gene>
<dbReference type="SUPFAM" id="SSF50729">
    <property type="entry name" value="PH domain-like"/>
    <property type="match status" value="1"/>
</dbReference>
<evidence type="ECO:0000256" key="3">
    <source>
        <dbReference type="ARBA" id="ARBA00022443"/>
    </source>
</evidence>
<dbReference type="GO" id="GO:0005886">
    <property type="term" value="C:plasma membrane"/>
    <property type="evidence" value="ECO:0007669"/>
    <property type="project" value="TreeGrafter"/>
</dbReference>
<dbReference type="OrthoDB" id="4680325at2759"/>
<keyword evidence="5" id="KW-0597">Phosphoprotein</keyword>
<feature type="region of interest" description="Disordered" evidence="7">
    <location>
        <begin position="309"/>
        <end position="330"/>
    </location>
</feature>
<dbReference type="InterPro" id="IPR013761">
    <property type="entry name" value="SAM/pointed_sf"/>
</dbReference>
<dbReference type="InterPro" id="IPR035462">
    <property type="entry name" value="Eps8_SH3"/>
</dbReference>
<keyword evidence="9" id="KW-0418">Kinase</keyword>
<feature type="compositionally biased region" description="Pro residues" evidence="7">
    <location>
        <begin position="764"/>
        <end position="774"/>
    </location>
</feature>
<keyword evidence="9" id="KW-0808">Transferase</keyword>
<evidence type="ECO:0000256" key="4">
    <source>
        <dbReference type="ARBA" id="ARBA00022490"/>
    </source>
</evidence>
<dbReference type="AlphaFoldDB" id="A0A8X6ISL1"/>
<dbReference type="InterPro" id="IPR041418">
    <property type="entry name" value="SAM_3"/>
</dbReference>
<dbReference type="SMART" id="SM00326">
    <property type="entry name" value="SH3"/>
    <property type="match status" value="1"/>
</dbReference>
<dbReference type="Pfam" id="PF00018">
    <property type="entry name" value="SH3_1"/>
    <property type="match status" value="1"/>
</dbReference>
<dbReference type="PROSITE" id="PS50002">
    <property type="entry name" value="SH3"/>
    <property type="match status" value="1"/>
</dbReference>
<feature type="compositionally biased region" description="Basic and acidic residues" evidence="7">
    <location>
        <begin position="489"/>
        <end position="540"/>
    </location>
</feature>
<evidence type="ECO:0000313" key="9">
    <source>
        <dbReference type="EMBL" id="GFQ82365.1"/>
    </source>
</evidence>
<feature type="compositionally biased region" description="Basic and acidic residues" evidence="7">
    <location>
        <begin position="549"/>
        <end position="561"/>
    </location>
</feature>
<dbReference type="GO" id="GO:0005737">
    <property type="term" value="C:cytoplasm"/>
    <property type="evidence" value="ECO:0007669"/>
    <property type="project" value="UniProtKB-SubCell"/>
</dbReference>
<dbReference type="Gene3D" id="1.10.150.50">
    <property type="entry name" value="Transcription Factor, Ets-1"/>
    <property type="match status" value="1"/>
</dbReference>
<feature type="compositionally biased region" description="Basic and acidic residues" evidence="7">
    <location>
        <begin position="841"/>
        <end position="851"/>
    </location>
</feature>
<accession>A0A8X6ISL1</accession>
<dbReference type="EMBL" id="BMAO01022507">
    <property type="protein sequence ID" value="GFQ82365.1"/>
    <property type="molecule type" value="Genomic_DNA"/>
</dbReference>
<dbReference type="Proteomes" id="UP000887116">
    <property type="component" value="Unassembled WGS sequence"/>
</dbReference>
<evidence type="ECO:0000256" key="6">
    <source>
        <dbReference type="PROSITE-ProRule" id="PRU00192"/>
    </source>
</evidence>
<dbReference type="InterPro" id="IPR001452">
    <property type="entry name" value="SH3_domain"/>
</dbReference>
<dbReference type="FunFam" id="2.30.29.30:FF:000289">
    <property type="entry name" value="Epidermal growth factor receptor kinase substrate 8"/>
    <property type="match status" value="1"/>
</dbReference>
<dbReference type="InterPro" id="IPR013625">
    <property type="entry name" value="PTB"/>
</dbReference>
<keyword evidence="10" id="KW-1185">Reference proteome</keyword>
<feature type="domain" description="SH3" evidence="8">
    <location>
        <begin position="595"/>
        <end position="654"/>
    </location>
</feature>
<dbReference type="PANTHER" id="PTHR12287">
    <property type="entry name" value="EPIDERMAL GROWTH FACTOR RECEPTOR KINASE SUBSTRATE EPS8-RELATED PROTEIN"/>
    <property type="match status" value="1"/>
</dbReference>
<protein>
    <submittedName>
        <fullName evidence="9">Epidermal growth factor receptor kinase substrate 8</fullName>
    </submittedName>
</protein>
<feature type="compositionally biased region" description="Polar residues" evidence="7">
    <location>
        <begin position="666"/>
        <end position="681"/>
    </location>
</feature>
<dbReference type="InterPro" id="IPR011993">
    <property type="entry name" value="PH-like_dom_sf"/>
</dbReference>
<evidence type="ECO:0000256" key="5">
    <source>
        <dbReference type="ARBA" id="ARBA00022553"/>
    </source>
</evidence>
<feature type="region of interest" description="Disordered" evidence="7">
    <location>
        <begin position="195"/>
        <end position="222"/>
    </location>
</feature>
<dbReference type="InterPro" id="IPR033928">
    <property type="entry name" value="EPS8_PTB"/>
</dbReference>
<feature type="compositionally biased region" description="Low complexity" evidence="7">
    <location>
        <begin position="700"/>
        <end position="713"/>
    </location>
</feature>
<name>A0A8X6ISL1_TRICU</name>
<keyword evidence="9" id="KW-0675">Receptor</keyword>
<feature type="compositionally biased region" description="Polar residues" evidence="7">
    <location>
        <begin position="828"/>
        <end position="840"/>
    </location>
</feature>
<dbReference type="GO" id="GO:0016301">
    <property type="term" value="F:kinase activity"/>
    <property type="evidence" value="ECO:0007669"/>
    <property type="project" value="UniProtKB-KW"/>
</dbReference>
<evidence type="ECO:0000259" key="8">
    <source>
        <dbReference type="PROSITE" id="PS50002"/>
    </source>
</evidence>
<dbReference type="InterPro" id="IPR039801">
    <property type="entry name" value="EPS8-like"/>
</dbReference>
<dbReference type="InterPro" id="IPR036028">
    <property type="entry name" value="SH3-like_dom_sf"/>
</dbReference>
<reference evidence="9" key="1">
    <citation type="submission" date="2020-07" db="EMBL/GenBank/DDBJ databases">
        <title>Multicomponent nature underlies the extraordinary mechanical properties of spider dragline silk.</title>
        <authorList>
            <person name="Kono N."/>
            <person name="Nakamura H."/>
            <person name="Mori M."/>
            <person name="Yoshida Y."/>
            <person name="Ohtoshi R."/>
            <person name="Malay A.D."/>
            <person name="Moran D.A.P."/>
            <person name="Tomita M."/>
            <person name="Numata K."/>
            <person name="Arakawa K."/>
        </authorList>
    </citation>
    <scope>NUCLEOTIDE SEQUENCE</scope>
</reference>
<dbReference type="GO" id="GO:0007266">
    <property type="term" value="P:Rho protein signal transduction"/>
    <property type="evidence" value="ECO:0007669"/>
    <property type="project" value="TreeGrafter"/>
</dbReference>
<dbReference type="GO" id="GO:0003779">
    <property type="term" value="F:actin binding"/>
    <property type="evidence" value="ECO:0007669"/>
    <property type="project" value="TreeGrafter"/>
</dbReference>
<dbReference type="CDD" id="cd01210">
    <property type="entry name" value="PTB_EPS8"/>
    <property type="match status" value="1"/>
</dbReference>
<evidence type="ECO:0000256" key="7">
    <source>
        <dbReference type="SAM" id="MobiDB-lite"/>
    </source>
</evidence>
<feature type="compositionally biased region" description="Pro residues" evidence="7">
    <location>
        <begin position="203"/>
        <end position="215"/>
    </location>
</feature>
<keyword evidence="4" id="KW-0963">Cytoplasm</keyword>
<feature type="compositionally biased region" description="Polar residues" evidence="7">
    <location>
        <begin position="856"/>
        <end position="867"/>
    </location>
</feature>
<comment type="subcellular location">
    <subcellularLocation>
        <location evidence="1">Cytoplasm</location>
    </subcellularLocation>
</comment>
<dbReference type="Pfam" id="PF18016">
    <property type="entry name" value="SAM_3"/>
    <property type="match status" value="1"/>
</dbReference>
<dbReference type="GO" id="GO:0035023">
    <property type="term" value="P:regulation of Rho protein signal transduction"/>
    <property type="evidence" value="ECO:0007669"/>
    <property type="project" value="TreeGrafter"/>
</dbReference>
<dbReference type="InterPro" id="IPR055093">
    <property type="entry name" value="EPS8_2nd"/>
</dbReference>
<dbReference type="CDD" id="cd11764">
    <property type="entry name" value="SH3_Eps8"/>
    <property type="match status" value="1"/>
</dbReference>